<sequence length="51" mass="6134">MSDCNTTPGECEPRLHYYHAHRSHSWFFRYCIPCTDLVYRLILSAARVRFL</sequence>
<evidence type="ECO:0000313" key="1">
    <source>
        <dbReference type="EMBL" id="RDH29229.1"/>
    </source>
</evidence>
<dbReference type="Proteomes" id="UP000253729">
    <property type="component" value="Unassembled WGS sequence"/>
</dbReference>
<organism evidence="1 2">
    <name type="scientific">Aspergillus welwitschiae</name>
    <dbReference type="NCBI Taxonomy" id="1341132"/>
    <lineage>
        <taxon>Eukaryota</taxon>
        <taxon>Fungi</taxon>
        <taxon>Dikarya</taxon>
        <taxon>Ascomycota</taxon>
        <taxon>Pezizomycotina</taxon>
        <taxon>Eurotiomycetes</taxon>
        <taxon>Eurotiomycetidae</taxon>
        <taxon>Eurotiales</taxon>
        <taxon>Aspergillaceae</taxon>
        <taxon>Aspergillus</taxon>
        <taxon>Aspergillus subgen. Circumdati</taxon>
    </lineage>
</organism>
<dbReference type="GeneID" id="38136008"/>
<protein>
    <submittedName>
        <fullName evidence="1">Uncharacterized protein</fullName>
    </submittedName>
</protein>
<accession>A0A3F3PQK3</accession>
<dbReference type="RefSeq" id="XP_026622251.1">
    <property type="nucleotide sequence ID" value="XM_026767652.1"/>
</dbReference>
<keyword evidence="2" id="KW-1185">Reference proteome</keyword>
<dbReference type="AlphaFoldDB" id="A0A3F3PQK3"/>
<evidence type="ECO:0000313" key="2">
    <source>
        <dbReference type="Proteomes" id="UP000253729"/>
    </source>
</evidence>
<gene>
    <name evidence="1" type="ORF">BDQ94DRAFT_150826</name>
</gene>
<proteinExistence type="predicted"/>
<reference evidence="1 2" key="1">
    <citation type="submission" date="2018-07" db="EMBL/GenBank/DDBJ databases">
        <title>The genomes of Aspergillus section Nigri reveals drivers in fungal speciation.</title>
        <authorList>
            <consortium name="DOE Joint Genome Institute"/>
            <person name="Vesth T.C."/>
            <person name="Nybo J."/>
            <person name="Theobald S."/>
            <person name="Brandl J."/>
            <person name="Frisvad J.C."/>
            <person name="Nielsen K.F."/>
            <person name="Lyhne E.K."/>
            <person name="Kogle M.E."/>
            <person name="Kuo A."/>
            <person name="Riley R."/>
            <person name="Clum A."/>
            <person name="Nolan M."/>
            <person name="Lipzen A."/>
            <person name="Salamov A."/>
            <person name="Henrissat B."/>
            <person name="Wiebenga A."/>
            <person name="De vries R.P."/>
            <person name="Grigoriev I.V."/>
            <person name="Mortensen U.H."/>
            <person name="Andersen M.R."/>
            <person name="Baker S.E."/>
        </authorList>
    </citation>
    <scope>NUCLEOTIDE SEQUENCE [LARGE SCALE GENOMIC DNA]</scope>
    <source>
        <strain evidence="1 2">CBS 139.54b</strain>
    </source>
</reference>
<dbReference type="EMBL" id="KZ852069">
    <property type="protein sequence ID" value="RDH29229.1"/>
    <property type="molecule type" value="Genomic_DNA"/>
</dbReference>
<name>A0A3F3PQK3_9EURO</name>